<proteinExistence type="predicted"/>
<feature type="chain" id="PRO_5039931427" evidence="1">
    <location>
        <begin position="19"/>
        <end position="106"/>
    </location>
</feature>
<dbReference type="GeneID" id="111358124"/>
<dbReference type="AlphaFoldDB" id="A0A9J7IX36"/>
<dbReference type="RefSeq" id="XP_022828809.1">
    <property type="nucleotide sequence ID" value="XM_022973041.1"/>
</dbReference>
<gene>
    <name evidence="3" type="primary">LOC111358124</name>
</gene>
<keyword evidence="2" id="KW-1185">Reference proteome</keyword>
<evidence type="ECO:0000256" key="1">
    <source>
        <dbReference type="SAM" id="SignalP"/>
    </source>
</evidence>
<dbReference type="Proteomes" id="UP000301870">
    <property type="component" value="Chromosome 26"/>
</dbReference>
<evidence type="ECO:0000313" key="2">
    <source>
        <dbReference type="Proteomes" id="UP000301870"/>
    </source>
</evidence>
<protein>
    <submittedName>
        <fullName evidence="3">Wall-associated receptor kinase-like 5</fullName>
    </submittedName>
</protein>
<keyword evidence="1" id="KW-0732">Signal</keyword>
<dbReference type="KEGG" id="sliu:111358124"/>
<accession>A0A9J7IX36</accession>
<name>A0A9J7IX36_SPOLT</name>
<sequence length="106" mass="11656">MQYFSLVLFCCLVSVSFGVNHNDNNKCLFDKQCSLLYGDSCICYKGGAYYGKCYCSVDLGCLKNEDCKGKGKPNQICVCLNNKGKGECSCYDPLYSPRSGLIPNSP</sequence>
<evidence type="ECO:0000313" key="3">
    <source>
        <dbReference type="RefSeq" id="XP_022828809.1"/>
    </source>
</evidence>
<dbReference type="OrthoDB" id="10352612at2759"/>
<organism evidence="2 3">
    <name type="scientific">Spodoptera litura</name>
    <name type="common">Asian cotton leafworm</name>
    <dbReference type="NCBI Taxonomy" id="69820"/>
    <lineage>
        <taxon>Eukaryota</taxon>
        <taxon>Metazoa</taxon>
        <taxon>Ecdysozoa</taxon>
        <taxon>Arthropoda</taxon>
        <taxon>Hexapoda</taxon>
        <taxon>Insecta</taxon>
        <taxon>Pterygota</taxon>
        <taxon>Neoptera</taxon>
        <taxon>Endopterygota</taxon>
        <taxon>Lepidoptera</taxon>
        <taxon>Glossata</taxon>
        <taxon>Ditrysia</taxon>
        <taxon>Noctuoidea</taxon>
        <taxon>Noctuidae</taxon>
        <taxon>Amphipyrinae</taxon>
        <taxon>Spodoptera</taxon>
    </lineage>
</organism>
<feature type="signal peptide" evidence="1">
    <location>
        <begin position="1"/>
        <end position="18"/>
    </location>
</feature>
<reference evidence="3" key="1">
    <citation type="submission" date="2025-08" db="UniProtKB">
        <authorList>
            <consortium name="RefSeq"/>
        </authorList>
    </citation>
    <scope>IDENTIFICATION</scope>
    <source>
        <strain evidence="3">Ishihara</strain>
        <tissue evidence="3">Whole body</tissue>
    </source>
</reference>